<gene>
    <name evidence="2" type="ORF">CTAYLR_008427</name>
</gene>
<dbReference type="AlphaFoldDB" id="A0AAD7XPP3"/>
<keyword evidence="3" id="KW-1185">Reference proteome</keyword>
<dbReference type="Proteomes" id="UP001230188">
    <property type="component" value="Unassembled WGS sequence"/>
</dbReference>
<evidence type="ECO:0000313" key="3">
    <source>
        <dbReference type="Proteomes" id="UP001230188"/>
    </source>
</evidence>
<dbReference type="PANTHER" id="PTHR43173">
    <property type="entry name" value="ABC1 FAMILY PROTEIN"/>
    <property type="match status" value="1"/>
</dbReference>
<dbReference type="InterPro" id="IPR004147">
    <property type="entry name" value="ABC1_dom"/>
</dbReference>
<evidence type="ECO:0000313" key="2">
    <source>
        <dbReference type="EMBL" id="KAJ8609191.1"/>
    </source>
</evidence>
<reference evidence="2" key="1">
    <citation type="submission" date="2023-01" db="EMBL/GenBank/DDBJ databases">
        <title>Metagenome sequencing of chrysophaentin producing Chrysophaeum taylorii.</title>
        <authorList>
            <person name="Davison J."/>
            <person name="Bewley C."/>
        </authorList>
    </citation>
    <scope>NUCLEOTIDE SEQUENCE</scope>
    <source>
        <strain evidence="2">NIES-1699</strain>
    </source>
</reference>
<name>A0AAD7XPP3_9STRA</name>
<dbReference type="Pfam" id="PF03109">
    <property type="entry name" value="ABC1"/>
    <property type="match status" value="1"/>
</dbReference>
<proteinExistence type="predicted"/>
<feature type="domain" description="ABC1 atypical kinase-like" evidence="1">
    <location>
        <begin position="114"/>
        <end position="325"/>
    </location>
</feature>
<dbReference type="Gene3D" id="1.10.510.10">
    <property type="entry name" value="Transferase(Phosphotransferase) domain 1"/>
    <property type="match status" value="1"/>
</dbReference>
<comment type="caution">
    <text evidence="2">The sequence shown here is derived from an EMBL/GenBank/DDBJ whole genome shotgun (WGS) entry which is preliminary data.</text>
</comment>
<sequence>MLLLTVLTFPAAAAVQTTRLERSVRFWRHALPPLTTYLALEASSVADEKAWAAAHRSGAEAYRRAVDELGGFYVKTGQIIASRQDLFPSEYSKALAGLTDLVDPLPAAAVLEVVLRECGDVFDEFDETPLGAASVAQVHRAVYKGREVAVKVQRPGVEDLLLGDVRQLKQLAKLARGRTPVDYFVVFAEIEAQLADEFDFVKEAAAMTRIRQTLASNPPLVVPGVVDELSSRTVLVMDYVRGEPLSRFSTVPPKPVGLAVLGALTEAFGRCILGPGFFHADPHPGNLLVTETGELALIDYGQVKQISGKERATLGAIMIALANRTKSDQHPSGRPEQLLKIAHLATDLGVELDETRMPEGPAAVAIWLFDDATEVLPGGFENSELSPNSPAYALTSFPGDLVLVARASVLIKGLAARLGVRWSLAEKWAKIAAAQRVDNKVASVVGRVRFRSVRRLAASWVQGKLAALYRPLALAILERRTSWSPRTAAAAVLPPAASEDA</sequence>
<dbReference type="InterPro" id="IPR011009">
    <property type="entry name" value="Kinase-like_dom_sf"/>
</dbReference>
<evidence type="ECO:0000259" key="1">
    <source>
        <dbReference type="Pfam" id="PF03109"/>
    </source>
</evidence>
<dbReference type="EMBL" id="JAQMWT010000148">
    <property type="protein sequence ID" value="KAJ8609191.1"/>
    <property type="molecule type" value="Genomic_DNA"/>
</dbReference>
<dbReference type="CDD" id="cd05121">
    <property type="entry name" value="ABC1_ADCK3-like"/>
    <property type="match status" value="1"/>
</dbReference>
<dbReference type="SUPFAM" id="SSF56112">
    <property type="entry name" value="Protein kinase-like (PK-like)"/>
    <property type="match status" value="1"/>
</dbReference>
<protein>
    <recommendedName>
        <fullName evidence="1">ABC1 atypical kinase-like domain-containing protein</fullName>
    </recommendedName>
</protein>
<dbReference type="InterPro" id="IPR051130">
    <property type="entry name" value="Mito_struct-func_regulator"/>
</dbReference>
<organism evidence="2 3">
    <name type="scientific">Chrysophaeum taylorii</name>
    <dbReference type="NCBI Taxonomy" id="2483200"/>
    <lineage>
        <taxon>Eukaryota</taxon>
        <taxon>Sar</taxon>
        <taxon>Stramenopiles</taxon>
        <taxon>Ochrophyta</taxon>
        <taxon>Pelagophyceae</taxon>
        <taxon>Pelagomonadales</taxon>
        <taxon>Pelagomonadaceae</taxon>
        <taxon>Chrysophaeum</taxon>
    </lineage>
</organism>
<accession>A0AAD7XPP3</accession>
<dbReference type="PANTHER" id="PTHR43173:SF12">
    <property type="entry name" value="PROTEIN KINASE SUPERFAMILY PROTEIN"/>
    <property type="match status" value="1"/>
</dbReference>